<dbReference type="GO" id="GO:0016020">
    <property type="term" value="C:membrane"/>
    <property type="evidence" value="ECO:0007669"/>
    <property type="project" value="TreeGrafter"/>
</dbReference>
<dbReference type="SUPFAM" id="SSF52087">
    <property type="entry name" value="CRAL/TRIO domain"/>
    <property type="match status" value="1"/>
</dbReference>
<dbReference type="Gene3D" id="1.20.5.1200">
    <property type="entry name" value="Alpha-tocopherol transfer"/>
    <property type="match status" value="1"/>
</dbReference>
<keyword evidence="3" id="KW-1185">Reference proteome</keyword>
<protein>
    <recommendedName>
        <fullName evidence="1">CRAL-TRIO domain-containing protein</fullName>
    </recommendedName>
</protein>
<name>A0A5E4QFQ0_9NEOP</name>
<dbReference type="InterPro" id="IPR001251">
    <property type="entry name" value="CRAL-TRIO_dom"/>
</dbReference>
<dbReference type="PANTHER" id="PTHR10174:SF222">
    <property type="entry name" value="GH10083P-RELATED"/>
    <property type="match status" value="1"/>
</dbReference>
<dbReference type="Pfam" id="PF00650">
    <property type="entry name" value="CRAL_TRIO"/>
    <property type="match status" value="1"/>
</dbReference>
<gene>
    <name evidence="2" type="ORF">LSINAPIS_LOCUS7669</name>
</gene>
<dbReference type="PROSITE" id="PS50191">
    <property type="entry name" value="CRAL_TRIO"/>
    <property type="match status" value="1"/>
</dbReference>
<dbReference type="EMBL" id="FZQP02002559">
    <property type="protein sequence ID" value="VVC96104.1"/>
    <property type="molecule type" value="Genomic_DNA"/>
</dbReference>
<dbReference type="CDD" id="cd00170">
    <property type="entry name" value="SEC14"/>
    <property type="match status" value="1"/>
</dbReference>
<feature type="domain" description="CRAL-TRIO" evidence="1">
    <location>
        <begin position="98"/>
        <end position="262"/>
    </location>
</feature>
<organism evidence="2 3">
    <name type="scientific">Leptidea sinapis</name>
    <dbReference type="NCBI Taxonomy" id="189913"/>
    <lineage>
        <taxon>Eukaryota</taxon>
        <taxon>Metazoa</taxon>
        <taxon>Ecdysozoa</taxon>
        <taxon>Arthropoda</taxon>
        <taxon>Hexapoda</taxon>
        <taxon>Insecta</taxon>
        <taxon>Pterygota</taxon>
        <taxon>Neoptera</taxon>
        <taxon>Endopterygota</taxon>
        <taxon>Lepidoptera</taxon>
        <taxon>Glossata</taxon>
        <taxon>Ditrysia</taxon>
        <taxon>Papilionoidea</taxon>
        <taxon>Pieridae</taxon>
        <taxon>Dismorphiinae</taxon>
        <taxon>Leptidea</taxon>
    </lineage>
</organism>
<dbReference type="Proteomes" id="UP000324832">
    <property type="component" value="Unassembled WGS sequence"/>
</dbReference>
<evidence type="ECO:0000313" key="2">
    <source>
        <dbReference type="EMBL" id="VVC96104.1"/>
    </source>
</evidence>
<evidence type="ECO:0000313" key="3">
    <source>
        <dbReference type="Proteomes" id="UP000324832"/>
    </source>
</evidence>
<dbReference type="InterPro" id="IPR036865">
    <property type="entry name" value="CRAL-TRIO_dom_sf"/>
</dbReference>
<dbReference type="GO" id="GO:1902936">
    <property type="term" value="F:phosphatidylinositol bisphosphate binding"/>
    <property type="evidence" value="ECO:0007669"/>
    <property type="project" value="TreeGrafter"/>
</dbReference>
<dbReference type="PANTHER" id="PTHR10174">
    <property type="entry name" value="ALPHA-TOCOPHEROL TRANSFER PROTEIN-RELATED"/>
    <property type="match status" value="1"/>
</dbReference>
<dbReference type="Gene3D" id="3.40.525.10">
    <property type="entry name" value="CRAL-TRIO lipid binding domain"/>
    <property type="match status" value="1"/>
</dbReference>
<reference evidence="2 3" key="1">
    <citation type="submission" date="2017-07" db="EMBL/GenBank/DDBJ databases">
        <authorList>
            <person name="Talla V."/>
            <person name="Backstrom N."/>
        </authorList>
    </citation>
    <scope>NUCLEOTIDE SEQUENCE [LARGE SCALE GENOMIC DNA]</scope>
</reference>
<dbReference type="PRINTS" id="PR00180">
    <property type="entry name" value="CRETINALDHBP"/>
</dbReference>
<evidence type="ECO:0000259" key="1">
    <source>
        <dbReference type="PROSITE" id="PS50191"/>
    </source>
</evidence>
<accession>A0A5E4QFQ0</accession>
<dbReference type="AlphaFoldDB" id="A0A5E4QFQ0"/>
<sequence>MEGLPQNPLIVITPEDIKKIRAQYDLNDVQRINESVSAVQEWAQKQEHLKGALKYIHQGVLERLLLFAKGSVEATKKKLEKLLTYRNMMPDLCSGRSIKEFEKFSEFGTFVPLPKMCPTDQSRIMVTQVFSADKLEDFNLLTYFRYCFLMGEIRLHYDYWNSERYIIDLSNMSFGLLSKLVNPAVIKKAEILCTEVYGTKIKGIHFVNAPSYVDKIVLVVKQGLKAKVATRIYVHNSYADLHKYIPKEILPEDFDGDGPSLIKLAEQWKEMIKSDESVKIFTNAEKWVSDESKRTSSTFNEEYLGMPGSFRKLDLD</sequence>
<proteinExistence type="predicted"/>